<feature type="compositionally biased region" description="Basic and acidic residues" evidence="1">
    <location>
        <begin position="443"/>
        <end position="470"/>
    </location>
</feature>
<feature type="compositionally biased region" description="Basic and acidic residues" evidence="1">
    <location>
        <begin position="576"/>
        <end position="591"/>
    </location>
</feature>
<feature type="region of interest" description="Disordered" evidence="1">
    <location>
        <begin position="156"/>
        <end position="210"/>
    </location>
</feature>
<feature type="region of interest" description="Disordered" evidence="1">
    <location>
        <begin position="569"/>
        <end position="608"/>
    </location>
</feature>
<comment type="caution">
    <text evidence="2">The sequence shown here is derived from an EMBL/GenBank/DDBJ whole genome shotgun (WGS) entry which is preliminary data.</text>
</comment>
<feature type="compositionally biased region" description="Polar residues" evidence="1">
    <location>
        <begin position="731"/>
        <end position="749"/>
    </location>
</feature>
<feature type="compositionally biased region" description="Polar residues" evidence="1">
    <location>
        <begin position="272"/>
        <end position="286"/>
    </location>
</feature>
<feature type="region of interest" description="Disordered" evidence="1">
    <location>
        <begin position="237"/>
        <end position="292"/>
    </location>
</feature>
<feature type="compositionally biased region" description="Basic and acidic residues" evidence="1">
    <location>
        <begin position="105"/>
        <end position="117"/>
    </location>
</feature>
<feature type="compositionally biased region" description="Polar residues" evidence="1">
    <location>
        <begin position="11"/>
        <end position="31"/>
    </location>
</feature>
<feature type="region of interest" description="Disordered" evidence="1">
    <location>
        <begin position="380"/>
        <end position="425"/>
    </location>
</feature>
<evidence type="ECO:0000313" key="3">
    <source>
        <dbReference type="Proteomes" id="UP000696573"/>
    </source>
</evidence>
<feature type="region of interest" description="Disordered" evidence="1">
    <location>
        <begin position="731"/>
        <end position="763"/>
    </location>
</feature>
<dbReference type="OrthoDB" id="4156126at2759"/>
<sequence length="983" mass="107894">MELNHVRQRSASHGSLQSSFRGPNRARSQTNPRPSSQRRPLRSVNENAHLLRSPGPLESMLKTTTETGDIGIFTIAPQSSRVSGMPSCPQLSTAADENIPRTPHRRDAGHYSDDRKRLPSSYRDTTSEILSLYGSDIFPPCSRSFSPSVDESQRSYSLTTCSSRRAQSQKSSATLQSQSSAVARQRPRSPFGYPARLKRSDMRPASPALTKNGVVDYSRMVELDRVSHRTTYGSYRSTYATEPRRPLPFSLHSDANGSTMSLPSRSPAPHPTWSSPARSRTPSSHLTVPVNVDADRRGSNVHTVRSASLTSIVQMYDSTMKTESSGFYGSFYYDYTEGFEEDIPLVETAPPLCPIPQRVKQLRTPVILKDEFEDHLGEMETATPSSCRGVIDQSLPDNQEGSSSPDPAPLTTGAIDSPEESCSIPHDLPRIAKADIGPPHSAVLEKEGSKEEVSPQKKEIEKPEALDRPEPQAPNMYSETKVTIISRKDANQDLGAQLKNRDRGLWRRSKTLPSMSELRKLAEKNPTPEPNFRNLSDPIEPKPSEFATLLTSLDRLGKAALPDIEVNIQHSSNSAGKEDEQSNAIEKDGKATDSVVISGTSKEEKDFQKRHRRNLAALRISTTGLSGIDSKSHNVPRASEEIPILSPEPISPARELRVKNSIPQLMKALPPLPGSTCLNLAENQEHMVGAPPNDSSIDSNMPGVKLTSVNFGIPPARHASPQKFKLKVRKSLTQEADCQGQTPAPSSTDGIPPAPASASPGRKRLKIKISRTHLGKGLGGCQGTVIRSPALKQCNSLADLEYSSRRDMFTKPNHMVDQSAMHKLEGARPVLSNQIDDDDVLASPLWDAGDLGTNCLEIAKSLELKSPSLISPVKEIQPGETRGMSPHEIKPREHGLRQKISLFHLRLGSTPSKKCKRAPTPLPFSLQEMSGCARGMTIDHQMLNPPNEIVSKRSGRVGIRVRKWARGAKRVVRSCVKKKKLDS</sequence>
<protein>
    <submittedName>
        <fullName evidence="2">Uncharacterized protein</fullName>
    </submittedName>
</protein>
<accession>A0A9N9YEQ1</accession>
<feature type="compositionally biased region" description="Low complexity" evidence="1">
    <location>
        <begin position="162"/>
        <end position="173"/>
    </location>
</feature>
<dbReference type="Proteomes" id="UP000696573">
    <property type="component" value="Unassembled WGS sequence"/>
</dbReference>
<feature type="compositionally biased region" description="Basic residues" evidence="1">
    <location>
        <begin position="1"/>
        <end position="10"/>
    </location>
</feature>
<organism evidence="2 3">
    <name type="scientific">Clonostachys rhizophaga</name>
    <dbReference type="NCBI Taxonomy" id="160324"/>
    <lineage>
        <taxon>Eukaryota</taxon>
        <taxon>Fungi</taxon>
        <taxon>Dikarya</taxon>
        <taxon>Ascomycota</taxon>
        <taxon>Pezizomycotina</taxon>
        <taxon>Sordariomycetes</taxon>
        <taxon>Hypocreomycetidae</taxon>
        <taxon>Hypocreales</taxon>
        <taxon>Bionectriaceae</taxon>
        <taxon>Clonostachys</taxon>
    </lineage>
</organism>
<feature type="region of interest" description="Disordered" evidence="1">
    <location>
        <begin position="79"/>
        <end position="122"/>
    </location>
</feature>
<evidence type="ECO:0000256" key="1">
    <source>
        <dbReference type="SAM" id="MobiDB-lite"/>
    </source>
</evidence>
<feature type="compositionally biased region" description="Polar residues" evidence="1">
    <location>
        <begin position="253"/>
        <end position="264"/>
    </location>
</feature>
<feature type="compositionally biased region" description="Polar residues" evidence="1">
    <location>
        <begin position="395"/>
        <end position="405"/>
    </location>
</feature>
<feature type="region of interest" description="Disordered" evidence="1">
    <location>
        <begin position="1"/>
        <end position="62"/>
    </location>
</feature>
<dbReference type="AlphaFoldDB" id="A0A9N9YEQ1"/>
<gene>
    <name evidence="2" type="ORF">CRHIZ90672A_00007478</name>
</gene>
<proteinExistence type="predicted"/>
<evidence type="ECO:0000313" key="2">
    <source>
        <dbReference type="EMBL" id="CAH0016298.1"/>
    </source>
</evidence>
<dbReference type="EMBL" id="CABFNQ020000461">
    <property type="protein sequence ID" value="CAH0016298.1"/>
    <property type="molecule type" value="Genomic_DNA"/>
</dbReference>
<feature type="region of interest" description="Disordered" evidence="1">
    <location>
        <begin position="441"/>
        <end position="474"/>
    </location>
</feature>
<name>A0A9N9YEQ1_9HYPO</name>
<keyword evidence="3" id="KW-1185">Reference proteome</keyword>
<reference evidence="2" key="1">
    <citation type="submission" date="2021-10" db="EMBL/GenBank/DDBJ databases">
        <authorList>
            <person name="Piombo E."/>
        </authorList>
    </citation>
    <scope>NUCLEOTIDE SEQUENCE</scope>
</reference>